<proteinExistence type="predicted"/>
<dbReference type="Pfam" id="PF13177">
    <property type="entry name" value="DNA_pol3_delta2"/>
    <property type="match status" value="1"/>
</dbReference>
<dbReference type="Proteomes" id="UP000002881">
    <property type="component" value="Chromosome"/>
</dbReference>
<dbReference type="AlphaFoldDB" id="I2F520"/>
<dbReference type="EMBL" id="CP003532">
    <property type="protein sequence ID" value="AFK07023.1"/>
    <property type="molecule type" value="Genomic_DNA"/>
</dbReference>
<dbReference type="KEGG" id="mpg:Theba_1335"/>
<evidence type="ECO:0008006" key="3">
    <source>
        <dbReference type="Google" id="ProtNLM"/>
    </source>
</evidence>
<sequence length="342" mass="38931">MQWFDGVVNDRLSRLLARSSGISITLVGRDSEYLKVLATSIVEGDPKWSKRRYVEDFLLIEPESGNIGIDRIRDIEEIMLHRPSGDGKKYVLIHQCERMTDESANAFLKILEEPPSFATLIMTTTSWQSLLPTIRSRTVSMRGEVPRELMDELRAKYGKRVPEIFAASRENFTILRHFLEQNPDSVESASFEVPSDLDGLVELIKEDVSESFESIVRKRRAFVALSRNFISTDSFFSTFRRVSSVFTGSGSFERARELVKVVRSILSDAVIASVNPSSKSLTNLDLIEWLVDYDLGKEIMTDFIWCDRFLRQRTSSLSSTLVALRALNSLSRNLLRRENGGN</sequence>
<name>I2F520_9BACT</name>
<dbReference type="InterPro" id="IPR027417">
    <property type="entry name" value="P-loop_NTPase"/>
</dbReference>
<organism evidence="1 2">
    <name type="scientific">Mesotoga prima MesG1.Ag.4.2</name>
    <dbReference type="NCBI Taxonomy" id="660470"/>
    <lineage>
        <taxon>Bacteria</taxon>
        <taxon>Thermotogati</taxon>
        <taxon>Thermotogota</taxon>
        <taxon>Thermotogae</taxon>
        <taxon>Kosmotogales</taxon>
        <taxon>Kosmotogaceae</taxon>
        <taxon>Mesotoga</taxon>
    </lineage>
</organism>
<dbReference type="STRING" id="660470.Theba_1335"/>
<dbReference type="SUPFAM" id="SSF52540">
    <property type="entry name" value="P-loop containing nucleoside triphosphate hydrolases"/>
    <property type="match status" value="1"/>
</dbReference>
<evidence type="ECO:0000313" key="2">
    <source>
        <dbReference type="Proteomes" id="UP000002881"/>
    </source>
</evidence>
<dbReference type="eggNOG" id="COG0470">
    <property type="taxonomic scope" value="Bacteria"/>
</dbReference>
<dbReference type="Gene3D" id="3.40.50.300">
    <property type="entry name" value="P-loop containing nucleotide triphosphate hydrolases"/>
    <property type="match status" value="1"/>
</dbReference>
<gene>
    <name evidence="1" type="ORF">Theba_1335</name>
</gene>
<reference evidence="1 2" key="1">
    <citation type="journal article" date="2012" name="Genome Biol. Evol.">
        <title>Genome Sequence of the Mesophilic Thermotogales Bacterium Mesotoga prima MesG1.Ag.4.2 Reveals the Largest Thermotogales Genome To Date.</title>
        <authorList>
            <person name="Zhaxybayeva O."/>
            <person name="Swithers K.S."/>
            <person name="Foght J."/>
            <person name="Green A.G."/>
            <person name="Bruce D."/>
            <person name="Detter C."/>
            <person name="Han S."/>
            <person name="Teshima H."/>
            <person name="Han J."/>
            <person name="Woyke T."/>
            <person name="Pitluck S."/>
            <person name="Nolan M."/>
            <person name="Ivanova N."/>
            <person name="Pati A."/>
            <person name="Land M.L."/>
            <person name="Dlutek M."/>
            <person name="Doolittle W.F."/>
            <person name="Noll K.M."/>
            <person name="Nesbo C.L."/>
        </authorList>
    </citation>
    <scope>NUCLEOTIDE SEQUENCE [LARGE SCALE GENOMIC DNA]</scope>
    <source>
        <strain evidence="2">mesG1.Ag.4.2</strain>
    </source>
</reference>
<evidence type="ECO:0000313" key="1">
    <source>
        <dbReference type="EMBL" id="AFK07023.1"/>
    </source>
</evidence>
<accession>I2F520</accession>
<protein>
    <recommendedName>
        <fullName evidence="3">DNA polymerase III, gamma/tau subunit</fullName>
    </recommendedName>
</protein>
<keyword evidence="2" id="KW-1185">Reference proteome</keyword>
<dbReference type="HOGENOM" id="CLU_891198_0_0_0"/>